<dbReference type="Gene3D" id="3.20.20.70">
    <property type="entry name" value="Aldolase class I"/>
    <property type="match status" value="1"/>
</dbReference>
<dbReference type="SUPFAM" id="SSF51445">
    <property type="entry name" value="(Trans)glycosidases"/>
    <property type="match status" value="1"/>
</dbReference>
<feature type="chain" id="PRO_5041440220" description="Alpha-galactosidase" evidence="1">
    <location>
        <begin position="34"/>
        <end position="97"/>
    </location>
</feature>
<dbReference type="InterPro" id="IPR017853">
    <property type="entry name" value="GH"/>
</dbReference>
<sequence length="97" mass="10756">MKIRRKVDTSLVKLMWSWCLLLSSFMVMGAVSSSVSDKGATQEKSARLLLWGGIVGNWNHFGCNINEKMFKETADALVSTCLSKLGYSYVNIGLFNA</sequence>
<comment type="caution">
    <text evidence="2">The sequence shown here is derived from an EMBL/GenBank/DDBJ whole genome shotgun (WGS) entry which is preliminary data.</text>
</comment>
<reference evidence="2" key="1">
    <citation type="journal article" date="2022" name="Plant J.">
        <title>Strategies of tolerance reflected in two North American maple genomes.</title>
        <authorList>
            <person name="McEvoy S.L."/>
            <person name="Sezen U.U."/>
            <person name="Trouern-Trend A."/>
            <person name="McMahon S.M."/>
            <person name="Schaberg P.G."/>
            <person name="Yang J."/>
            <person name="Wegrzyn J.L."/>
            <person name="Swenson N.G."/>
        </authorList>
    </citation>
    <scope>NUCLEOTIDE SEQUENCE</scope>
    <source>
        <strain evidence="2">NS2018</strain>
    </source>
</reference>
<protein>
    <recommendedName>
        <fullName evidence="4">Alpha-galactosidase</fullName>
    </recommendedName>
</protein>
<name>A0AA39VGT4_ACESA</name>
<dbReference type="InterPro" id="IPR013785">
    <property type="entry name" value="Aldolase_TIM"/>
</dbReference>
<feature type="signal peptide" evidence="1">
    <location>
        <begin position="1"/>
        <end position="33"/>
    </location>
</feature>
<dbReference type="Proteomes" id="UP001168877">
    <property type="component" value="Unassembled WGS sequence"/>
</dbReference>
<organism evidence="2 3">
    <name type="scientific">Acer saccharum</name>
    <name type="common">Sugar maple</name>
    <dbReference type="NCBI Taxonomy" id="4024"/>
    <lineage>
        <taxon>Eukaryota</taxon>
        <taxon>Viridiplantae</taxon>
        <taxon>Streptophyta</taxon>
        <taxon>Embryophyta</taxon>
        <taxon>Tracheophyta</taxon>
        <taxon>Spermatophyta</taxon>
        <taxon>Magnoliopsida</taxon>
        <taxon>eudicotyledons</taxon>
        <taxon>Gunneridae</taxon>
        <taxon>Pentapetalae</taxon>
        <taxon>rosids</taxon>
        <taxon>malvids</taxon>
        <taxon>Sapindales</taxon>
        <taxon>Sapindaceae</taxon>
        <taxon>Hippocastanoideae</taxon>
        <taxon>Acereae</taxon>
        <taxon>Acer</taxon>
    </lineage>
</organism>
<dbReference type="AlphaFoldDB" id="A0AA39VGT4"/>
<evidence type="ECO:0000256" key="1">
    <source>
        <dbReference type="SAM" id="SignalP"/>
    </source>
</evidence>
<keyword evidence="3" id="KW-1185">Reference proteome</keyword>
<accession>A0AA39VGT4</accession>
<reference evidence="2" key="2">
    <citation type="submission" date="2023-06" db="EMBL/GenBank/DDBJ databases">
        <authorList>
            <person name="Swenson N.G."/>
            <person name="Wegrzyn J.L."/>
            <person name="Mcevoy S.L."/>
        </authorList>
    </citation>
    <scope>NUCLEOTIDE SEQUENCE</scope>
    <source>
        <strain evidence="2">NS2018</strain>
        <tissue evidence="2">Leaf</tissue>
    </source>
</reference>
<evidence type="ECO:0000313" key="2">
    <source>
        <dbReference type="EMBL" id="KAK0584949.1"/>
    </source>
</evidence>
<evidence type="ECO:0000313" key="3">
    <source>
        <dbReference type="Proteomes" id="UP001168877"/>
    </source>
</evidence>
<keyword evidence="1" id="KW-0732">Signal</keyword>
<proteinExistence type="predicted"/>
<evidence type="ECO:0008006" key="4">
    <source>
        <dbReference type="Google" id="ProtNLM"/>
    </source>
</evidence>
<dbReference type="EMBL" id="JAUESC010000383">
    <property type="protein sequence ID" value="KAK0584949.1"/>
    <property type="molecule type" value="Genomic_DNA"/>
</dbReference>
<gene>
    <name evidence="2" type="ORF">LWI29_021268</name>
</gene>